<dbReference type="EMBL" id="JARBJD010000649">
    <property type="protein sequence ID" value="KAK2940588.1"/>
    <property type="molecule type" value="Genomic_DNA"/>
</dbReference>
<feature type="region of interest" description="Disordered" evidence="1">
    <location>
        <begin position="1"/>
        <end position="22"/>
    </location>
</feature>
<reference evidence="2 3" key="1">
    <citation type="journal article" date="2022" name="bioRxiv">
        <title>Genomics of Preaxostyla Flagellates Illuminates Evolutionary Transitions and the Path Towards Mitochondrial Loss.</title>
        <authorList>
            <person name="Novak L.V.F."/>
            <person name="Treitli S.C."/>
            <person name="Pyrih J."/>
            <person name="Halakuc P."/>
            <person name="Pipaliya S.V."/>
            <person name="Vacek V."/>
            <person name="Brzon O."/>
            <person name="Soukal P."/>
            <person name="Eme L."/>
            <person name="Dacks J.B."/>
            <person name="Karnkowska A."/>
            <person name="Elias M."/>
            <person name="Hampl V."/>
        </authorList>
    </citation>
    <scope>NUCLEOTIDE SEQUENCE [LARGE SCALE GENOMIC DNA]</scope>
    <source>
        <strain evidence="2">NAU3</strain>
        <tissue evidence="2">Gut</tissue>
    </source>
</reference>
<dbReference type="Proteomes" id="UP001281761">
    <property type="component" value="Unassembled WGS sequence"/>
</dbReference>
<keyword evidence="3" id="KW-1185">Reference proteome</keyword>
<evidence type="ECO:0000313" key="3">
    <source>
        <dbReference type="Proteomes" id="UP001281761"/>
    </source>
</evidence>
<sequence>MAFPTHQPIAPPSPPEEREGETLKKKASFFSWTRSLLIRSRALLSSKLTLHTDLQSVSDMVLLEVLSFRVRLIGLAETRRGAGLRSFVNSATTHSAPFDVCPVSCKESMNTFLNLKCVNRNGTGPSLPRKPRGPSQTLELSKQDGCMILQPETDRIKMLRCCVQRSACPEDSSLLLTNELNWIARDADPDTDNDKSTDDESESLRNAAEPAVDCVPDICM</sequence>
<evidence type="ECO:0000313" key="2">
    <source>
        <dbReference type="EMBL" id="KAK2940588.1"/>
    </source>
</evidence>
<proteinExistence type="predicted"/>
<feature type="region of interest" description="Disordered" evidence="1">
    <location>
        <begin position="185"/>
        <end position="209"/>
    </location>
</feature>
<feature type="compositionally biased region" description="Basic and acidic residues" evidence="1">
    <location>
        <begin position="185"/>
        <end position="198"/>
    </location>
</feature>
<protein>
    <submittedName>
        <fullName evidence="2">Uncharacterized protein</fullName>
    </submittedName>
</protein>
<accession>A0ABQ9WMK9</accession>
<name>A0ABQ9WMK9_9EUKA</name>
<gene>
    <name evidence="2" type="ORF">BLNAU_24502</name>
</gene>
<organism evidence="2 3">
    <name type="scientific">Blattamonas nauphoetae</name>
    <dbReference type="NCBI Taxonomy" id="2049346"/>
    <lineage>
        <taxon>Eukaryota</taxon>
        <taxon>Metamonada</taxon>
        <taxon>Preaxostyla</taxon>
        <taxon>Oxymonadida</taxon>
        <taxon>Blattamonas</taxon>
    </lineage>
</organism>
<comment type="caution">
    <text evidence="2">The sequence shown here is derived from an EMBL/GenBank/DDBJ whole genome shotgun (WGS) entry which is preliminary data.</text>
</comment>
<evidence type="ECO:0000256" key="1">
    <source>
        <dbReference type="SAM" id="MobiDB-lite"/>
    </source>
</evidence>